<dbReference type="InterPro" id="IPR003607">
    <property type="entry name" value="HD/PDEase_dom"/>
</dbReference>
<dbReference type="NCBIfam" id="TIGR00691">
    <property type="entry name" value="spoT_relA"/>
    <property type="match status" value="1"/>
</dbReference>
<dbReference type="InterPro" id="IPR002912">
    <property type="entry name" value="ACT_dom"/>
</dbReference>
<dbReference type="FunFam" id="3.10.20.30:FF:000002">
    <property type="entry name" value="GTP pyrophosphokinase (RelA/SpoT)"/>
    <property type="match status" value="1"/>
</dbReference>
<dbReference type="SUPFAM" id="SSF81271">
    <property type="entry name" value="TGS-like"/>
    <property type="match status" value="1"/>
</dbReference>
<dbReference type="Pfam" id="PF02824">
    <property type="entry name" value="TGS"/>
    <property type="match status" value="1"/>
</dbReference>
<dbReference type="InterPro" id="IPR033655">
    <property type="entry name" value="TGS_RelA/SpoT"/>
</dbReference>
<dbReference type="EC" id="3.1.7.2" evidence="3"/>
<comment type="pathway">
    <text evidence="2">Purine metabolism; ppGpp biosynthesis; ppGpp from GDP: step 1/1.</text>
</comment>
<dbReference type="PROSITE" id="PS51831">
    <property type="entry name" value="HD"/>
    <property type="match status" value="1"/>
</dbReference>
<dbReference type="GO" id="GO:0008728">
    <property type="term" value="F:GTP diphosphokinase activity"/>
    <property type="evidence" value="ECO:0007669"/>
    <property type="project" value="TreeGrafter"/>
</dbReference>
<dbReference type="FunFam" id="3.30.460.10:FF:000001">
    <property type="entry name" value="GTP pyrophosphokinase RelA"/>
    <property type="match status" value="1"/>
</dbReference>
<gene>
    <name evidence="8" type="ORF">CLV44_108150</name>
</gene>
<evidence type="ECO:0000256" key="1">
    <source>
        <dbReference type="ARBA" id="ARBA00022801"/>
    </source>
</evidence>
<dbReference type="Pfam" id="PF19296">
    <property type="entry name" value="RelA_AH_RIS"/>
    <property type="match status" value="1"/>
</dbReference>
<feature type="domain" description="HD" evidence="6">
    <location>
        <begin position="45"/>
        <end position="144"/>
    </location>
</feature>
<dbReference type="EMBL" id="PYGI01000008">
    <property type="protein sequence ID" value="PSL14420.1"/>
    <property type="molecule type" value="Genomic_DNA"/>
</dbReference>
<keyword evidence="1" id="KW-0378">Hydrolase</keyword>
<organism evidence="8 9">
    <name type="scientific">Marinobacterium halophilum</name>
    <dbReference type="NCBI Taxonomy" id="267374"/>
    <lineage>
        <taxon>Bacteria</taxon>
        <taxon>Pseudomonadati</taxon>
        <taxon>Pseudomonadota</taxon>
        <taxon>Gammaproteobacteria</taxon>
        <taxon>Oceanospirillales</taxon>
        <taxon>Oceanospirillaceae</taxon>
        <taxon>Marinobacterium</taxon>
    </lineage>
</organism>
<proteinExistence type="inferred from homology"/>
<evidence type="ECO:0000256" key="2">
    <source>
        <dbReference type="ARBA" id="ARBA00024329"/>
    </source>
</evidence>
<evidence type="ECO:0000259" key="6">
    <source>
        <dbReference type="PROSITE" id="PS51831"/>
    </source>
</evidence>
<dbReference type="Pfam" id="PF13328">
    <property type="entry name" value="HD_4"/>
    <property type="match status" value="1"/>
</dbReference>
<evidence type="ECO:0000256" key="3">
    <source>
        <dbReference type="ARBA" id="ARBA00024387"/>
    </source>
</evidence>
<dbReference type="InterPro" id="IPR007685">
    <property type="entry name" value="RelA_SpoT"/>
</dbReference>
<dbReference type="SMART" id="SM00954">
    <property type="entry name" value="RelA_SpoT"/>
    <property type="match status" value="1"/>
</dbReference>
<dbReference type="SUPFAM" id="SSF81301">
    <property type="entry name" value="Nucleotidyltransferase"/>
    <property type="match status" value="1"/>
</dbReference>
<dbReference type="UniPathway" id="UPA00908">
    <property type="reaction ID" value="UER00886"/>
</dbReference>
<reference evidence="8 9" key="1">
    <citation type="submission" date="2018-03" db="EMBL/GenBank/DDBJ databases">
        <title>Genomic Encyclopedia of Archaeal and Bacterial Type Strains, Phase II (KMG-II): from individual species to whole genera.</title>
        <authorList>
            <person name="Goeker M."/>
        </authorList>
    </citation>
    <scope>NUCLEOTIDE SEQUENCE [LARGE SCALE GENOMIC DNA]</scope>
    <source>
        <strain evidence="8 9">DSM 17586</strain>
    </source>
</reference>
<comment type="similarity">
    <text evidence="5">Belongs to the relA/spoT family.</text>
</comment>
<dbReference type="InterPro" id="IPR004811">
    <property type="entry name" value="RelA/Spo_fam"/>
</dbReference>
<dbReference type="NCBIfam" id="NF008303">
    <property type="entry name" value="PRK11092.1"/>
    <property type="match status" value="1"/>
</dbReference>
<dbReference type="Proteomes" id="UP000242133">
    <property type="component" value="Unassembled WGS sequence"/>
</dbReference>
<feature type="domain" description="TGS" evidence="7">
    <location>
        <begin position="388"/>
        <end position="449"/>
    </location>
</feature>
<dbReference type="PANTHER" id="PTHR21262:SF36">
    <property type="entry name" value="BIFUNCTIONAL (P)PPGPP SYNTHASE_HYDROLASE SPOT"/>
    <property type="match status" value="1"/>
</dbReference>
<dbReference type="RefSeq" id="WP_106591489.1">
    <property type="nucleotide sequence ID" value="NZ_PYGI01000008.1"/>
</dbReference>
<evidence type="ECO:0000256" key="4">
    <source>
        <dbReference type="ARBA" id="ARBA00047968"/>
    </source>
</evidence>
<dbReference type="AlphaFoldDB" id="A0A2P8EY80"/>
<dbReference type="InterPro" id="IPR012675">
    <property type="entry name" value="Beta-grasp_dom_sf"/>
</dbReference>
<comment type="caution">
    <text evidence="8">The sequence shown here is derived from an EMBL/GenBank/DDBJ whole genome shotgun (WGS) entry which is preliminary data.</text>
</comment>
<comment type="catalytic activity">
    <reaction evidence="4">
        <text>guanosine 3',5'-bis(diphosphate) + H2O = GDP + diphosphate + H(+)</text>
        <dbReference type="Rhea" id="RHEA:14253"/>
        <dbReference type="ChEBI" id="CHEBI:15377"/>
        <dbReference type="ChEBI" id="CHEBI:15378"/>
        <dbReference type="ChEBI" id="CHEBI:33019"/>
        <dbReference type="ChEBI" id="CHEBI:58189"/>
        <dbReference type="ChEBI" id="CHEBI:77828"/>
        <dbReference type="EC" id="3.1.7.2"/>
    </reaction>
</comment>
<dbReference type="CDD" id="cd00077">
    <property type="entry name" value="HDc"/>
    <property type="match status" value="1"/>
</dbReference>
<evidence type="ECO:0000259" key="7">
    <source>
        <dbReference type="PROSITE" id="PS51880"/>
    </source>
</evidence>
<dbReference type="Gene3D" id="1.10.3210.10">
    <property type="entry name" value="Hypothetical protein af1432"/>
    <property type="match status" value="1"/>
</dbReference>
<dbReference type="GO" id="GO:0015949">
    <property type="term" value="P:nucleobase-containing small molecule interconversion"/>
    <property type="evidence" value="ECO:0007669"/>
    <property type="project" value="UniProtKB-ARBA"/>
</dbReference>
<dbReference type="GO" id="GO:0005886">
    <property type="term" value="C:plasma membrane"/>
    <property type="evidence" value="ECO:0007669"/>
    <property type="project" value="TreeGrafter"/>
</dbReference>
<keyword evidence="9" id="KW-1185">Reference proteome</keyword>
<dbReference type="InterPro" id="IPR045600">
    <property type="entry name" value="RelA/SpoT_AH_RIS"/>
</dbReference>
<dbReference type="Gene3D" id="3.30.70.260">
    <property type="match status" value="1"/>
</dbReference>
<evidence type="ECO:0000313" key="8">
    <source>
        <dbReference type="EMBL" id="PSL14420.1"/>
    </source>
</evidence>
<comment type="function">
    <text evidence="5">In eubacteria ppGpp (guanosine 3'-diphosphate 5'-diphosphate) is a mediator of the stringent response that coordinates a variety of cellular activities in response to changes in nutritional abundance.</text>
</comment>
<name>A0A2P8EY80_9GAMM</name>
<dbReference type="GO" id="GO:0008893">
    <property type="term" value="F:guanosine-3',5'-bis(diphosphate) 3'-diphosphatase activity"/>
    <property type="evidence" value="ECO:0007669"/>
    <property type="project" value="UniProtKB-EC"/>
</dbReference>
<dbReference type="CDD" id="cd01668">
    <property type="entry name" value="TGS_RSH"/>
    <property type="match status" value="1"/>
</dbReference>
<dbReference type="SMART" id="SM00471">
    <property type="entry name" value="HDc"/>
    <property type="match status" value="1"/>
</dbReference>
<dbReference type="GO" id="GO:0015970">
    <property type="term" value="P:guanosine tetraphosphate biosynthetic process"/>
    <property type="evidence" value="ECO:0007669"/>
    <property type="project" value="UniProtKB-UniPathway"/>
</dbReference>
<dbReference type="InterPro" id="IPR004095">
    <property type="entry name" value="TGS"/>
</dbReference>
<accession>A0A2P8EY80</accession>
<dbReference type="Gene3D" id="3.10.20.30">
    <property type="match status" value="1"/>
</dbReference>
<dbReference type="InterPro" id="IPR012676">
    <property type="entry name" value="TGS-like"/>
</dbReference>
<evidence type="ECO:0000256" key="5">
    <source>
        <dbReference type="RuleBase" id="RU003847"/>
    </source>
</evidence>
<dbReference type="CDD" id="cd05399">
    <property type="entry name" value="NT_Rel-Spo_like"/>
    <property type="match status" value="1"/>
</dbReference>
<evidence type="ECO:0000313" key="9">
    <source>
        <dbReference type="Proteomes" id="UP000242133"/>
    </source>
</evidence>
<dbReference type="PANTHER" id="PTHR21262">
    <property type="entry name" value="GUANOSINE-3',5'-BIS DIPHOSPHATE 3'-PYROPHOSPHOHYDROLASE"/>
    <property type="match status" value="1"/>
</dbReference>
<dbReference type="PROSITE" id="PS51880">
    <property type="entry name" value="TGS"/>
    <property type="match status" value="1"/>
</dbReference>
<dbReference type="OrthoDB" id="9805041at2"/>
<dbReference type="InterPro" id="IPR006674">
    <property type="entry name" value="HD_domain"/>
</dbReference>
<sequence>MPTIDALSHRLEEYLTPEQIARVRRAYFYAEQAHDGQRRKSGEPYVTHPLAVANILAGMHMDHQSLMAAMLHDVIEDTEINYAGIEEQFGTSVADIVDGVSKLTHLEFETKAEAQAENFQKMVLAMAEDIRVILVKLADRLHNMRTLGAMRPDKQRRIARETLDIYAPIAARLGMRDLQVELEDLAFQSYYPMRAKRIRRAVVHARGQRKDVIEQVRESVQSRLQQEGLNGRVSGREKHLYSIYRKMKVQRKAFADIMDVFAFRVVTDTVDDCYRILGAVHNLYKPVPGCFKDYIAIPKANGYQSLHTVLFGARGMTIEVQIRTADMDAVASQGIAEHSHYKVKGSTETALGSYNRARKWVQGLLEMQQSAGDSMEFIESVKKDLFPDEVYIFTPKGRILELPRGATPVDFAYAVHTDIGNSCVSCRINRRLAPLSEPLESGQTVEIITTPRAQPNMAWLNFVVTGKARTSIRHFLKNQQRNESIELGRRLLGQFMGNYGASLDDIDAERLDLLLKEASFKTLDDLLEDIGMGNRMAYVVARRLRPETQSDQDAHPTEQGRALAIRGAEGTVMQYARCCHPIPGDAIIGHISSGRGLVVHRTECRNIGYLRDNPEKTIYLEWSAPQDNAEEFVVGLQLEVRSQRGIIANLATAAANTGANLLKIDSGERDGQLYSVQMELTVFNRVHLARVIRKLRGLSAVNHINRQ</sequence>
<dbReference type="InterPro" id="IPR043519">
    <property type="entry name" value="NT_sf"/>
</dbReference>
<dbReference type="SUPFAM" id="SSF109604">
    <property type="entry name" value="HD-domain/PDEase-like"/>
    <property type="match status" value="1"/>
</dbReference>
<protein>
    <recommendedName>
        <fullName evidence="3">guanosine-3',5'-bis(diphosphate) 3'-diphosphatase</fullName>
        <ecNumber evidence="3">3.1.7.2</ecNumber>
    </recommendedName>
</protein>
<dbReference type="FunFam" id="1.10.3210.10:FF:000001">
    <property type="entry name" value="GTP pyrophosphokinase RelA"/>
    <property type="match status" value="1"/>
</dbReference>
<dbReference type="Pfam" id="PF13291">
    <property type="entry name" value="ACT_4"/>
    <property type="match status" value="1"/>
</dbReference>
<dbReference type="Gene3D" id="3.30.460.10">
    <property type="entry name" value="Beta Polymerase, domain 2"/>
    <property type="match status" value="1"/>
</dbReference>
<dbReference type="Pfam" id="PF04607">
    <property type="entry name" value="RelA_SpoT"/>
    <property type="match status" value="1"/>
</dbReference>
<dbReference type="GO" id="GO:0042594">
    <property type="term" value="P:response to starvation"/>
    <property type="evidence" value="ECO:0007669"/>
    <property type="project" value="TreeGrafter"/>
</dbReference>